<organism evidence="2 3">
    <name type="scientific">Sphaerosporella brunnea</name>
    <dbReference type="NCBI Taxonomy" id="1250544"/>
    <lineage>
        <taxon>Eukaryota</taxon>
        <taxon>Fungi</taxon>
        <taxon>Dikarya</taxon>
        <taxon>Ascomycota</taxon>
        <taxon>Pezizomycotina</taxon>
        <taxon>Pezizomycetes</taxon>
        <taxon>Pezizales</taxon>
        <taxon>Pyronemataceae</taxon>
        <taxon>Sphaerosporella</taxon>
    </lineage>
</organism>
<feature type="compositionally biased region" description="Low complexity" evidence="1">
    <location>
        <begin position="58"/>
        <end position="68"/>
    </location>
</feature>
<dbReference type="Proteomes" id="UP000326924">
    <property type="component" value="Unassembled WGS sequence"/>
</dbReference>
<dbReference type="EMBL" id="VXIS01000003">
    <property type="protein sequence ID" value="KAA8914712.1"/>
    <property type="molecule type" value="Genomic_DNA"/>
</dbReference>
<gene>
    <name evidence="2" type="ORF">FN846DRAFT_885716</name>
</gene>
<feature type="compositionally biased region" description="Pro residues" evidence="1">
    <location>
        <begin position="263"/>
        <end position="272"/>
    </location>
</feature>
<protein>
    <submittedName>
        <fullName evidence="2">Uncharacterized protein</fullName>
    </submittedName>
</protein>
<evidence type="ECO:0000313" key="3">
    <source>
        <dbReference type="Proteomes" id="UP000326924"/>
    </source>
</evidence>
<comment type="caution">
    <text evidence="2">The sequence shown here is derived from an EMBL/GenBank/DDBJ whole genome shotgun (WGS) entry which is preliminary data.</text>
</comment>
<keyword evidence="3" id="KW-1185">Reference proteome</keyword>
<feature type="region of interest" description="Disordered" evidence="1">
    <location>
        <begin position="1"/>
        <end position="96"/>
    </location>
</feature>
<feature type="compositionally biased region" description="Acidic residues" evidence="1">
    <location>
        <begin position="287"/>
        <end position="297"/>
    </location>
</feature>
<sequence length="459" mass="49832">MGKRSSFESIEVSADGTVDGRLATVSRFQNSQSGSSARRTRSTRLETPPETASKDMKTASSSTSTMATVAQGLAKPPMKRPPPEGADNVGARAHPQEEDDPVAPVWLEPLVPGLPPANKRRRQAPPAPQLYKDHPKICELLGIGGHDKDAMAEIRSTIDDYCTRIGFPLDGNYGTFPADQMMDLGAKLTKWWNKTSRRQKMTHFLMDALIHRICLDKCADLPPQDKSAAEESGDDMEDIPAHQSWKISSPVDVQVVDVQERPSSPPPPPPPEMVTTPTKSRGRSVDTEAEGLTDAGEETAGRELATDQETVGGVEEIMMDHRHGIRGAGNPSPPHSADTAAEDCAAAGMEAVRPEVATGISGSLPVTSTTLSLRPGRRPSLLREYLEWYIAIVVDDPERVDSIIRAGNILMQQDFDLMTIQRFMGSEWLLLGITLGIGLALQQDIGAYLKSRPQGGRPH</sequence>
<evidence type="ECO:0000313" key="2">
    <source>
        <dbReference type="EMBL" id="KAA8914712.1"/>
    </source>
</evidence>
<evidence type="ECO:0000256" key="1">
    <source>
        <dbReference type="SAM" id="MobiDB-lite"/>
    </source>
</evidence>
<proteinExistence type="predicted"/>
<reference evidence="2 3" key="1">
    <citation type="submission" date="2019-09" db="EMBL/GenBank/DDBJ databases">
        <title>Draft genome of the ectomycorrhizal ascomycete Sphaerosporella brunnea.</title>
        <authorList>
            <consortium name="DOE Joint Genome Institute"/>
            <person name="Benucci G.M."/>
            <person name="Marozzi G."/>
            <person name="Antonielli L."/>
            <person name="Sanchez S."/>
            <person name="Marco P."/>
            <person name="Wang X."/>
            <person name="Falini L.B."/>
            <person name="Barry K."/>
            <person name="Haridas S."/>
            <person name="Lipzen A."/>
            <person name="Labutti K."/>
            <person name="Grigoriev I.V."/>
            <person name="Murat C."/>
            <person name="Martin F."/>
            <person name="Albertini E."/>
            <person name="Donnini D."/>
            <person name="Bonito G."/>
        </authorList>
    </citation>
    <scope>NUCLEOTIDE SEQUENCE [LARGE SCALE GENOMIC DNA]</scope>
    <source>
        <strain evidence="2 3">Sb_GMNB300</strain>
    </source>
</reference>
<name>A0A5J5FC61_9PEZI</name>
<dbReference type="InParanoid" id="A0A5J5FC61"/>
<feature type="region of interest" description="Disordered" evidence="1">
    <location>
        <begin position="223"/>
        <end position="312"/>
    </location>
</feature>
<accession>A0A5J5FC61</accession>
<dbReference type="AlphaFoldDB" id="A0A5J5FC61"/>